<dbReference type="SMART" id="SM00387">
    <property type="entry name" value="HATPase_c"/>
    <property type="match status" value="1"/>
</dbReference>
<dbReference type="SUPFAM" id="SSF55874">
    <property type="entry name" value="ATPase domain of HSP90 chaperone/DNA topoisomerase II/histidine kinase"/>
    <property type="match status" value="1"/>
</dbReference>
<dbReference type="EC" id="2.7.13.3" evidence="2"/>
<sequence>MDAVLKGVLQPTTRFVLGLLLIAIAAIASHVILVSSLSEMEMDSIDINDSGRQRMLSEQTFRLAGELTRPGGTGEAVVKKEQLASSLVLMRSTHKRLASEVGQAANPTQWDLELRSAYFDGDPSLDDRISHYIAALEALIDPSPAAPNSNLSDYLSVASTHRAGLLSDLDKVVKIYEEKAQARLAKAEELHGNLMLGLLVLLLFEAIFVFGPLIQSQSRANAELREARDKAQSELAARTSVLAAVSHEIRTPLGGVLGIIDQLRRERSPAEQERALQLIEDSSQALLETLDGILQQAGLSQDAAVRDGKKFRPRAVAQRVAELFRPLARRKSIQIELLASSDAEVMGKPGQVQQVLANLVSNSVKFTQSGSVTIEVRHPQAAEANWTFVVSDTGIGIGEKRIERIFEPFDTSGADSLGKSVGAGLGLSITRDIVDAMDGQITVESNPGWGTTFTIEMPLAEVIEDGPQAAQTSVVGNLYLALEKATEQIQAEATASKLGWNVLRSEDHPNEHASETIPMMGLADSSSLASIPIGWLDAFDRIYVIGETAGAGANMSEHHKKTVYFQTDHLSKDLRGILERESNGIA</sequence>
<dbReference type="OrthoDB" id="9801651at2"/>
<dbReference type="Pfam" id="PF02518">
    <property type="entry name" value="HATPase_c"/>
    <property type="match status" value="1"/>
</dbReference>
<evidence type="ECO:0000259" key="7">
    <source>
        <dbReference type="PROSITE" id="PS50109"/>
    </source>
</evidence>
<protein>
    <recommendedName>
        <fullName evidence="2">histidine kinase</fullName>
        <ecNumber evidence="2">2.7.13.3</ecNumber>
    </recommendedName>
</protein>
<keyword evidence="4" id="KW-0808">Transferase</keyword>
<evidence type="ECO:0000256" key="2">
    <source>
        <dbReference type="ARBA" id="ARBA00012438"/>
    </source>
</evidence>
<dbReference type="GO" id="GO:0000155">
    <property type="term" value="F:phosphorelay sensor kinase activity"/>
    <property type="evidence" value="ECO:0007669"/>
    <property type="project" value="InterPro"/>
</dbReference>
<keyword evidence="5 8" id="KW-0418">Kinase</keyword>
<evidence type="ECO:0000256" key="3">
    <source>
        <dbReference type="ARBA" id="ARBA00022553"/>
    </source>
</evidence>
<dbReference type="InterPro" id="IPR004358">
    <property type="entry name" value="Sig_transdc_His_kin-like_C"/>
</dbReference>
<dbReference type="CDD" id="cd00082">
    <property type="entry name" value="HisKA"/>
    <property type="match status" value="1"/>
</dbReference>
<feature type="domain" description="Histidine kinase" evidence="7">
    <location>
        <begin position="244"/>
        <end position="461"/>
    </location>
</feature>
<gene>
    <name evidence="8" type="ORF">JN10_2065</name>
</gene>
<dbReference type="PROSITE" id="PS50109">
    <property type="entry name" value="HIS_KIN"/>
    <property type="match status" value="1"/>
</dbReference>
<proteinExistence type="predicted"/>
<dbReference type="STRING" id="476157.GCA_001663155_00741"/>
<dbReference type="SUPFAM" id="SSF47384">
    <property type="entry name" value="Homodimeric domain of signal transducing histidine kinase"/>
    <property type="match status" value="1"/>
</dbReference>
<dbReference type="CDD" id="cd16922">
    <property type="entry name" value="HATPase_EvgS-ArcB-TorS-like"/>
    <property type="match status" value="1"/>
</dbReference>
<evidence type="ECO:0000313" key="9">
    <source>
        <dbReference type="Proteomes" id="UP000320547"/>
    </source>
</evidence>
<keyword evidence="6" id="KW-1133">Transmembrane helix</keyword>
<dbReference type="PANTHER" id="PTHR43047:SF72">
    <property type="entry name" value="OSMOSENSING HISTIDINE PROTEIN KINASE SLN1"/>
    <property type="match status" value="1"/>
</dbReference>
<dbReference type="EMBL" id="VLLK01000002">
    <property type="protein sequence ID" value="TWJ06531.1"/>
    <property type="molecule type" value="Genomic_DNA"/>
</dbReference>
<feature type="transmembrane region" description="Helical" evidence="6">
    <location>
        <begin position="193"/>
        <end position="214"/>
    </location>
</feature>
<accession>A0A562ULN0</accession>
<evidence type="ECO:0000256" key="6">
    <source>
        <dbReference type="SAM" id="Phobius"/>
    </source>
</evidence>
<dbReference type="InterPro" id="IPR003594">
    <property type="entry name" value="HATPase_dom"/>
</dbReference>
<dbReference type="PRINTS" id="PR00344">
    <property type="entry name" value="BCTRLSENSOR"/>
</dbReference>
<dbReference type="SMART" id="SM00388">
    <property type="entry name" value="HisKA"/>
    <property type="match status" value="1"/>
</dbReference>
<dbReference type="InterPro" id="IPR003661">
    <property type="entry name" value="HisK_dim/P_dom"/>
</dbReference>
<evidence type="ECO:0000256" key="4">
    <source>
        <dbReference type="ARBA" id="ARBA00022679"/>
    </source>
</evidence>
<dbReference type="Proteomes" id="UP000320547">
    <property type="component" value="Unassembled WGS sequence"/>
</dbReference>
<name>A0A562ULN0_9SPHN</name>
<dbReference type="Pfam" id="PF00512">
    <property type="entry name" value="HisKA"/>
    <property type="match status" value="1"/>
</dbReference>
<dbReference type="Gene3D" id="3.30.565.10">
    <property type="entry name" value="Histidine kinase-like ATPase, C-terminal domain"/>
    <property type="match status" value="1"/>
</dbReference>
<comment type="caution">
    <text evidence="8">The sequence shown here is derived from an EMBL/GenBank/DDBJ whole genome shotgun (WGS) entry which is preliminary data.</text>
</comment>
<dbReference type="GO" id="GO:0009927">
    <property type="term" value="F:histidine phosphotransfer kinase activity"/>
    <property type="evidence" value="ECO:0007669"/>
    <property type="project" value="TreeGrafter"/>
</dbReference>
<evidence type="ECO:0000256" key="5">
    <source>
        <dbReference type="ARBA" id="ARBA00022777"/>
    </source>
</evidence>
<dbReference type="InterPro" id="IPR036097">
    <property type="entry name" value="HisK_dim/P_sf"/>
</dbReference>
<dbReference type="PANTHER" id="PTHR43047">
    <property type="entry name" value="TWO-COMPONENT HISTIDINE PROTEIN KINASE"/>
    <property type="match status" value="1"/>
</dbReference>
<keyword evidence="6" id="KW-0472">Membrane</keyword>
<comment type="catalytic activity">
    <reaction evidence="1">
        <text>ATP + protein L-histidine = ADP + protein N-phospho-L-histidine.</text>
        <dbReference type="EC" id="2.7.13.3"/>
    </reaction>
</comment>
<evidence type="ECO:0000256" key="1">
    <source>
        <dbReference type="ARBA" id="ARBA00000085"/>
    </source>
</evidence>
<dbReference type="Gene3D" id="1.10.287.130">
    <property type="match status" value="1"/>
</dbReference>
<keyword evidence="9" id="KW-1185">Reference proteome</keyword>
<keyword evidence="6" id="KW-0812">Transmembrane</keyword>
<organism evidence="8 9">
    <name type="scientific">Altererythrobacter ishigakiensis</name>
    <dbReference type="NCBI Taxonomy" id="476157"/>
    <lineage>
        <taxon>Bacteria</taxon>
        <taxon>Pseudomonadati</taxon>
        <taxon>Pseudomonadota</taxon>
        <taxon>Alphaproteobacteria</taxon>
        <taxon>Sphingomonadales</taxon>
        <taxon>Erythrobacteraceae</taxon>
        <taxon>Altererythrobacter</taxon>
    </lineage>
</organism>
<dbReference type="InterPro" id="IPR005467">
    <property type="entry name" value="His_kinase_dom"/>
</dbReference>
<feature type="transmembrane region" description="Helical" evidence="6">
    <location>
        <begin position="15"/>
        <end position="34"/>
    </location>
</feature>
<reference evidence="8 9" key="1">
    <citation type="submission" date="2019-07" db="EMBL/GenBank/DDBJ databases">
        <title>Genomic Encyclopedia of Archaeal and Bacterial Type Strains, Phase II (KMG-II): from individual species to whole genera.</title>
        <authorList>
            <person name="Goeker M."/>
        </authorList>
    </citation>
    <scope>NUCLEOTIDE SEQUENCE [LARGE SCALE GENOMIC DNA]</scope>
    <source>
        <strain evidence="8 9">ATCC BAA-2084</strain>
    </source>
</reference>
<evidence type="ECO:0000313" key="8">
    <source>
        <dbReference type="EMBL" id="TWJ06531.1"/>
    </source>
</evidence>
<dbReference type="InterPro" id="IPR036890">
    <property type="entry name" value="HATPase_C_sf"/>
</dbReference>
<dbReference type="AlphaFoldDB" id="A0A562ULN0"/>
<dbReference type="GO" id="GO:0005886">
    <property type="term" value="C:plasma membrane"/>
    <property type="evidence" value="ECO:0007669"/>
    <property type="project" value="TreeGrafter"/>
</dbReference>
<keyword evidence="3" id="KW-0597">Phosphoprotein</keyword>